<comment type="caution">
    <text evidence="2">The sequence shown here is derived from an EMBL/GenBank/DDBJ whole genome shotgun (WGS) entry which is preliminary data.</text>
</comment>
<dbReference type="RefSeq" id="WP_198746853.1">
    <property type="nucleotide sequence ID" value="NZ_JAEHTE010000002.1"/>
</dbReference>
<accession>A0A8I1JJ49</accession>
<dbReference type="AlphaFoldDB" id="A0A8I1JJ49"/>
<keyword evidence="1" id="KW-0175">Coiled coil</keyword>
<reference evidence="2" key="1">
    <citation type="submission" date="2020-12" db="EMBL/GenBank/DDBJ databases">
        <title>Enhanced detection system for hospital associated transmission using whole genome sequencing surveillance.</title>
        <authorList>
            <person name="Harrison L.H."/>
            <person name="Van Tyne D."/>
            <person name="Marsh J.W."/>
            <person name="Griffith M.P."/>
            <person name="Snyder D.J."/>
            <person name="Cooper V.S."/>
            <person name="Mustapha M."/>
        </authorList>
    </citation>
    <scope>NUCLEOTIDE SEQUENCE</scope>
    <source>
        <strain evidence="2">PSB00042</strain>
    </source>
</reference>
<evidence type="ECO:0000313" key="2">
    <source>
        <dbReference type="EMBL" id="MBI6883239.1"/>
    </source>
</evidence>
<gene>
    <name evidence="2" type="ORF">JEU22_04875</name>
</gene>
<sequence>MKQDNPLYIIAKALANSTLRECFVVADEAFEIAPLLPGFSLDMVSARAGDKQPLHEMILGYYDLNCPLDTTFRDGSEVTVDINGLAILVSARRMDDDGSCYRFLFSKIDGVELQAHLRKQIEALTVRVEQLEESSRRQRQI</sequence>
<proteinExistence type="predicted"/>
<dbReference type="Proteomes" id="UP000637061">
    <property type="component" value="Unassembled WGS sequence"/>
</dbReference>
<protein>
    <submittedName>
        <fullName evidence="2">Uncharacterized protein</fullName>
    </submittedName>
</protein>
<evidence type="ECO:0000313" key="3">
    <source>
        <dbReference type="Proteomes" id="UP000637061"/>
    </source>
</evidence>
<evidence type="ECO:0000256" key="1">
    <source>
        <dbReference type="SAM" id="Coils"/>
    </source>
</evidence>
<organism evidence="2 3">
    <name type="scientific">Pseudomonas putida</name>
    <name type="common">Arthrobacter siderocapsulatus</name>
    <dbReference type="NCBI Taxonomy" id="303"/>
    <lineage>
        <taxon>Bacteria</taxon>
        <taxon>Pseudomonadati</taxon>
        <taxon>Pseudomonadota</taxon>
        <taxon>Gammaproteobacteria</taxon>
        <taxon>Pseudomonadales</taxon>
        <taxon>Pseudomonadaceae</taxon>
        <taxon>Pseudomonas</taxon>
    </lineage>
</organism>
<feature type="coiled-coil region" evidence="1">
    <location>
        <begin position="114"/>
        <end position="141"/>
    </location>
</feature>
<dbReference type="EMBL" id="JAEHTE010000002">
    <property type="protein sequence ID" value="MBI6883239.1"/>
    <property type="molecule type" value="Genomic_DNA"/>
</dbReference>
<name>A0A8I1JJ49_PSEPU</name>